<evidence type="ECO:0000256" key="1">
    <source>
        <dbReference type="SAM" id="Phobius"/>
    </source>
</evidence>
<accession>A0A383E3D3</accession>
<feature type="transmembrane region" description="Helical" evidence="1">
    <location>
        <begin position="6"/>
        <end position="25"/>
    </location>
</feature>
<dbReference type="AlphaFoldDB" id="A0A383E3D3"/>
<keyword evidence="1" id="KW-0812">Transmembrane</keyword>
<keyword evidence="1" id="KW-0472">Membrane</keyword>
<protein>
    <submittedName>
        <fullName evidence="2">Uncharacterized protein</fullName>
    </submittedName>
</protein>
<proteinExistence type="predicted"/>
<reference evidence="2" key="1">
    <citation type="submission" date="2018-05" db="EMBL/GenBank/DDBJ databases">
        <authorList>
            <person name="Lanie J.A."/>
            <person name="Ng W.-L."/>
            <person name="Kazmierczak K.M."/>
            <person name="Andrzejewski T.M."/>
            <person name="Davidsen T.M."/>
            <person name="Wayne K.J."/>
            <person name="Tettelin H."/>
            <person name="Glass J.I."/>
            <person name="Rusch D."/>
            <person name="Podicherti R."/>
            <person name="Tsui H.-C.T."/>
            <person name="Winkler M.E."/>
        </authorList>
    </citation>
    <scope>NUCLEOTIDE SEQUENCE</scope>
</reference>
<gene>
    <name evidence="2" type="ORF">METZ01_LOCUS503827</name>
</gene>
<dbReference type="EMBL" id="UINC01222267">
    <property type="protein sequence ID" value="SVE50973.1"/>
    <property type="molecule type" value="Genomic_DNA"/>
</dbReference>
<feature type="non-terminal residue" evidence="2">
    <location>
        <position position="79"/>
    </location>
</feature>
<keyword evidence="1" id="KW-1133">Transmembrane helix</keyword>
<evidence type="ECO:0000313" key="2">
    <source>
        <dbReference type="EMBL" id="SVE50973.1"/>
    </source>
</evidence>
<sequence>MWGWDGVGGFYLITISSVLFSHIIFNTRWIWGTELIIVNVEINRTTPINIQITDTLRYYSYELIIIQDQINQIGQIPYP</sequence>
<name>A0A383E3D3_9ZZZZ</name>
<organism evidence="2">
    <name type="scientific">marine metagenome</name>
    <dbReference type="NCBI Taxonomy" id="408172"/>
    <lineage>
        <taxon>unclassified sequences</taxon>
        <taxon>metagenomes</taxon>
        <taxon>ecological metagenomes</taxon>
    </lineage>
</organism>